<proteinExistence type="predicted"/>
<protein>
    <submittedName>
        <fullName evidence="2">Reverse transcriptase domain-containing protein</fullName>
    </submittedName>
</protein>
<keyword evidence="2" id="KW-0808">Transferase</keyword>
<dbReference type="EMBL" id="BKCJ010009112">
    <property type="protein sequence ID" value="GEU85450.1"/>
    <property type="molecule type" value="Genomic_DNA"/>
</dbReference>
<name>A0A6L2NHE5_TANCI</name>
<dbReference type="AlphaFoldDB" id="A0A6L2NHE5"/>
<dbReference type="SUPFAM" id="SSF56672">
    <property type="entry name" value="DNA/RNA polymerases"/>
    <property type="match status" value="1"/>
</dbReference>
<keyword evidence="2" id="KW-0695">RNA-directed DNA polymerase</keyword>
<comment type="caution">
    <text evidence="2">The sequence shown here is derived from an EMBL/GenBank/DDBJ whole genome shotgun (WGS) entry which is preliminary data.</text>
</comment>
<dbReference type="GO" id="GO:0003964">
    <property type="term" value="F:RNA-directed DNA polymerase activity"/>
    <property type="evidence" value="ECO:0007669"/>
    <property type="project" value="UniProtKB-KW"/>
</dbReference>
<dbReference type="Gene3D" id="3.30.70.270">
    <property type="match status" value="1"/>
</dbReference>
<evidence type="ECO:0000313" key="2">
    <source>
        <dbReference type="EMBL" id="GEU85450.1"/>
    </source>
</evidence>
<accession>A0A6L2NHE5</accession>
<sequence>MHNEVLRTELEYYSDEQKRRVVEFEDALNRVGSRVERESEGRSPSEQRAEDNKNHGVNLPLLLAAHLGRNENSQPLQSTLTSAYGGHQPSNSLGGNLPPNDSTGCVTLFVRWIEDYPLPDGLNMLSHVGSYYGKGDPDNYLYLFEGAIHMQKYEMLKTRSLVEFLSTDLPTTYKGLMEKTYTWIEAKEVATNGATNDHWEGFDNFSKGSSWDNNKGRKKSGGRFSPYRGSNYGLLSNLSKSQREIQATKKVEKTFEQPPHMELKHQIKEAIKLGQLTYLMKGINKGKEKASDTQLEDMLIDIQETLDKLRAINMKLNPKKYSFGTEKGPFLGHLITKQGIKADPSKVKEISDLKMPKTLKEI</sequence>
<evidence type="ECO:0000256" key="1">
    <source>
        <dbReference type="SAM" id="MobiDB-lite"/>
    </source>
</evidence>
<reference evidence="2" key="1">
    <citation type="journal article" date="2019" name="Sci. Rep.">
        <title>Draft genome of Tanacetum cinerariifolium, the natural source of mosquito coil.</title>
        <authorList>
            <person name="Yamashiro T."/>
            <person name="Shiraishi A."/>
            <person name="Satake H."/>
            <person name="Nakayama K."/>
        </authorList>
    </citation>
    <scope>NUCLEOTIDE SEQUENCE</scope>
</reference>
<feature type="region of interest" description="Disordered" evidence="1">
    <location>
        <begin position="28"/>
        <end position="55"/>
    </location>
</feature>
<dbReference type="InterPro" id="IPR043128">
    <property type="entry name" value="Rev_trsase/Diguanyl_cyclase"/>
</dbReference>
<organism evidence="2">
    <name type="scientific">Tanacetum cinerariifolium</name>
    <name type="common">Dalmatian daisy</name>
    <name type="synonym">Chrysanthemum cinerariifolium</name>
    <dbReference type="NCBI Taxonomy" id="118510"/>
    <lineage>
        <taxon>Eukaryota</taxon>
        <taxon>Viridiplantae</taxon>
        <taxon>Streptophyta</taxon>
        <taxon>Embryophyta</taxon>
        <taxon>Tracheophyta</taxon>
        <taxon>Spermatophyta</taxon>
        <taxon>Magnoliopsida</taxon>
        <taxon>eudicotyledons</taxon>
        <taxon>Gunneridae</taxon>
        <taxon>Pentapetalae</taxon>
        <taxon>asterids</taxon>
        <taxon>campanulids</taxon>
        <taxon>Asterales</taxon>
        <taxon>Asteraceae</taxon>
        <taxon>Asteroideae</taxon>
        <taxon>Anthemideae</taxon>
        <taxon>Anthemidinae</taxon>
        <taxon>Tanacetum</taxon>
    </lineage>
</organism>
<gene>
    <name evidence="2" type="ORF">Tci_057428</name>
</gene>
<feature type="region of interest" description="Disordered" evidence="1">
    <location>
        <begin position="75"/>
        <end position="98"/>
    </location>
</feature>
<keyword evidence="2" id="KW-0548">Nucleotidyltransferase</keyword>
<feature type="compositionally biased region" description="Basic and acidic residues" evidence="1">
    <location>
        <begin position="33"/>
        <end position="54"/>
    </location>
</feature>
<dbReference type="InterPro" id="IPR043502">
    <property type="entry name" value="DNA/RNA_pol_sf"/>
</dbReference>